<dbReference type="InterPro" id="IPR005119">
    <property type="entry name" value="LysR_subst-bd"/>
</dbReference>
<evidence type="ECO:0000256" key="3">
    <source>
        <dbReference type="ARBA" id="ARBA00023125"/>
    </source>
</evidence>
<dbReference type="PATRIC" id="fig|28092.6.peg.4209"/>
<protein>
    <recommendedName>
        <fullName evidence="5">HTH lysR-type domain-containing protein</fullName>
    </recommendedName>
</protein>
<dbReference type="InterPro" id="IPR036390">
    <property type="entry name" value="WH_DNA-bd_sf"/>
</dbReference>
<proteinExistence type="inferred from homology"/>
<accession>A0A0F5JYG4</accession>
<gene>
    <name evidence="6" type="ORF">WM40_17905</name>
</gene>
<dbReference type="PRINTS" id="PR00039">
    <property type="entry name" value="HTHLYSR"/>
</dbReference>
<dbReference type="PROSITE" id="PS50931">
    <property type="entry name" value="HTH_LYSR"/>
    <property type="match status" value="1"/>
</dbReference>
<evidence type="ECO:0000256" key="4">
    <source>
        <dbReference type="ARBA" id="ARBA00023163"/>
    </source>
</evidence>
<dbReference type="Pfam" id="PF00126">
    <property type="entry name" value="HTH_1"/>
    <property type="match status" value="1"/>
</dbReference>
<dbReference type="GO" id="GO:0005829">
    <property type="term" value="C:cytosol"/>
    <property type="evidence" value="ECO:0007669"/>
    <property type="project" value="TreeGrafter"/>
</dbReference>
<dbReference type="EMBL" id="LAQU01000021">
    <property type="protein sequence ID" value="KKB62337.1"/>
    <property type="molecule type" value="Genomic_DNA"/>
</dbReference>
<dbReference type="Pfam" id="PF03466">
    <property type="entry name" value="LysR_substrate"/>
    <property type="match status" value="1"/>
</dbReference>
<dbReference type="Gene3D" id="3.40.190.10">
    <property type="entry name" value="Periplasmic binding protein-like II"/>
    <property type="match status" value="2"/>
</dbReference>
<feature type="domain" description="HTH lysR-type" evidence="5">
    <location>
        <begin position="7"/>
        <end position="64"/>
    </location>
</feature>
<dbReference type="Gene3D" id="1.10.10.10">
    <property type="entry name" value="Winged helix-like DNA-binding domain superfamily/Winged helix DNA-binding domain"/>
    <property type="match status" value="1"/>
</dbReference>
<dbReference type="STRING" id="28092.WM40_17905"/>
<dbReference type="InterPro" id="IPR000847">
    <property type="entry name" value="LysR_HTH_N"/>
</dbReference>
<name>A0A0F5JYG4_9BURK</name>
<dbReference type="InterPro" id="IPR050950">
    <property type="entry name" value="HTH-type_LysR_regulators"/>
</dbReference>
<dbReference type="GO" id="GO:0003700">
    <property type="term" value="F:DNA-binding transcription factor activity"/>
    <property type="evidence" value="ECO:0007669"/>
    <property type="project" value="InterPro"/>
</dbReference>
<keyword evidence="2" id="KW-0805">Transcription regulation</keyword>
<dbReference type="SUPFAM" id="SSF46785">
    <property type="entry name" value="Winged helix' DNA-binding domain"/>
    <property type="match status" value="1"/>
</dbReference>
<dbReference type="GO" id="GO:0003677">
    <property type="term" value="F:DNA binding"/>
    <property type="evidence" value="ECO:0007669"/>
    <property type="project" value="UniProtKB-KW"/>
</dbReference>
<evidence type="ECO:0000256" key="2">
    <source>
        <dbReference type="ARBA" id="ARBA00023015"/>
    </source>
</evidence>
<dbReference type="SUPFAM" id="SSF53850">
    <property type="entry name" value="Periplasmic binding protein-like II"/>
    <property type="match status" value="1"/>
</dbReference>
<organism evidence="6 7">
    <name type="scientific">Robbsia andropogonis</name>
    <dbReference type="NCBI Taxonomy" id="28092"/>
    <lineage>
        <taxon>Bacteria</taxon>
        <taxon>Pseudomonadati</taxon>
        <taxon>Pseudomonadota</taxon>
        <taxon>Betaproteobacteria</taxon>
        <taxon>Burkholderiales</taxon>
        <taxon>Burkholderiaceae</taxon>
        <taxon>Robbsia</taxon>
    </lineage>
</organism>
<dbReference type="PANTHER" id="PTHR30419:SF8">
    <property type="entry name" value="NITROGEN ASSIMILATION TRANSCRIPTIONAL ACTIVATOR-RELATED"/>
    <property type="match status" value="1"/>
</dbReference>
<evidence type="ECO:0000313" key="7">
    <source>
        <dbReference type="Proteomes" id="UP000033618"/>
    </source>
</evidence>
<reference evidence="6 7" key="1">
    <citation type="submission" date="2015-03" db="EMBL/GenBank/DDBJ databases">
        <title>Draft Genome Sequence of Burkholderia andropogonis type strain ICMP2807, isolated from Sorghum bicolor.</title>
        <authorList>
            <person name="Lopes-Santos L."/>
            <person name="Castro D.B."/>
            <person name="Ottoboni L.M."/>
            <person name="Park D."/>
            <person name="Weirc B.S."/>
            <person name="Destefano S.A."/>
        </authorList>
    </citation>
    <scope>NUCLEOTIDE SEQUENCE [LARGE SCALE GENOMIC DNA]</scope>
    <source>
        <strain evidence="6 7">ICMP2807</strain>
    </source>
</reference>
<dbReference type="Proteomes" id="UP000033618">
    <property type="component" value="Unassembled WGS sequence"/>
</dbReference>
<comment type="caution">
    <text evidence="6">The sequence shown here is derived from an EMBL/GenBank/DDBJ whole genome shotgun (WGS) entry which is preliminary data.</text>
</comment>
<keyword evidence="4" id="KW-0804">Transcription</keyword>
<dbReference type="InterPro" id="IPR036388">
    <property type="entry name" value="WH-like_DNA-bd_sf"/>
</dbReference>
<dbReference type="AlphaFoldDB" id="A0A0F5JYG4"/>
<comment type="similarity">
    <text evidence="1">Belongs to the LysR transcriptional regulatory family.</text>
</comment>
<dbReference type="RefSeq" id="WP_024904574.1">
    <property type="nucleotide sequence ID" value="NZ_CADFGU010000009.1"/>
</dbReference>
<dbReference type="PANTHER" id="PTHR30419">
    <property type="entry name" value="HTH-TYPE TRANSCRIPTIONAL REGULATOR YBHD"/>
    <property type="match status" value="1"/>
</dbReference>
<evidence type="ECO:0000256" key="1">
    <source>
        <dbReference type="ARBA" id="ARBA00009437"/>
    </source>
</evidence>
<evidence type="ECO:0000259" key="5">
    <source>
        <dbReference type="PROSITE" id="PS50931"/>
    </source>
</evidence>
<evidence type="ECO:0000313" key="6">
    <source>
        <dbReference type="EMBL" id="KKB62337.1"/>
    </source>
</evidence>
<keyword evidence="7" id="KW-1185">Reference proteome</keyword>
<keyword evidence="3" id="KW-0238">DNA-binding</keyword>
<sequence length="308" mass="33010">MNTLNRIKLRHLQCFLAVLQQGSLQKAADALSISQPAASKTLTELEDALGVSLFARGRNGATPTPTAMVFQRHAAACMISLQDGVHAAMHAADLGPERLRVGVLPTLVSDWVSDAICRFGEAWPHVTLSLTTGTNRMLLDSMRDAELDMALGRIADPAAMAGLNFEFLRSEPLCACVSPTHPLLSEGRITATLLQRHPLILPPAGTLIREAANRILATLQDGAALANGPNIETVSVSVGRQLTREHHFVWFVPHSAVRLDVTRGVLATLPISTAGSEEPVGMILPVDRQAPAALLGWLSCLRDAAKLR</sequence>